<name>A0A7H9B4Q5_ZYGMR</name>
<feature type="region of interest" description="Disordered" evidence="1">
    <location>
        <begin position="1"/>
        <end position="25"/>
    </location>
</feature>
<dbReference type="EMBL" id="CP058609">
    <property type="protein sequence ID" value="QLG73665.1"/>
    <property type="molecule type" value="Genomic_DNA"/>
</dbReference>
<protein>
    <submittedName>
        <fullName evidence="2">Uncharacterized protein</fullName>
    </submittedName>
</protein>
<dbReference type="OrthoDB" id="4055815at2759"/>
<dbReference type="GeneID" id="59237424"/>
<dbReference type="AlphaFoldDB" id="A0A7H9B4Q5"/>
<feature type="compositionally biased region" description="Basic and acidic residues" evidence="1">
    <location>
        <begin position="80"/>
        <end position="90"/>
    </location>
</feature>
<feature type="region of interest" description="Disordered" evidence="1">
    <location>
        <begin position="70"/>
        <end position="90"/>
    </location>
</feature>
<gene>
    <name evidence="2" type="ORF">HG535_0F01760</name>
</gene>
<organism evidence="2 3">
    <name type="scientific">Zygotorulaspora mrakii</name>
    <name type="common">Zygosaccharomyces mrakii</name>
    <dbReference type="NCBI Taxonomy" id="42260"/>
    <lineage>
        <taxon>Eukaryota</taxon>
        <taxon>Fungi</taxon>
        <taxon>Dikarya</taxon>
        <taxon>Ascomycota</taxon>
        <taxon>Saccharomycotina</taxon>
        <taxon>Saccharomycetes</taxon>
        <taxon>Saccharomycetales</taxon>
        <taxon>Saccharomycetaceae</taxon>
        <taxon>Zygotorulaspora</taxon>
    </lineage>
</organism>
<accession>A0A7H9B4Q5</accession>
<sequence>MDQEEHKEKKSAIQKPARPIEEMEAEVKNPRYTMRHKGRDVEVDMDKISKPHAVSACKGFPDINIGHMAERSNAGGLLRNDGHRPSSEKK</sequence>
<proteinExistence type="predicted"/>
<feature type="compositionally biased region" description="Basic and acidic residues" evidence="1">
    <location>
        <begin position="1"/>
        <end position="11"/>
    </location>
</feature>
<reference evidence="2 3" key="1">
    <citation type="submission" date="2020-07" db="EMBL/GenBank/DDBJ databases">
        <title>The yeast mating-type switching endonuclease HO is a domesticated member of an unorthodox homing genetic element family.</title>
        <authorList>
            <person name="Coughlan A.Y."/>
            <person name="Lombardi L."/>
            <person name="Braun-Galleani S."/>
            <person name="Martos A.R."/>
            <person name="Galeote V."/>
            <person name="Bigey F."/>
            <person name="Dequin S."/>
            <person name="Byrne K.P."/>
            <person name="Wolfe K.H."/>
        </authorList>
    </citation>
    <scope>NUCLEOTIDE SEQUENCE [LARGE SCALE GENOMIC DNA]</scope>
    <source>
        <strain evidence="2 3">NRRL Y-6702</strain>
    </source>
</reference>
<keyword evidence="3" id="KW-1185">Reference proteome</keyword>
<dbReference type="RefSeq" id="XP_037145391.1">
    <property type="nucleotide sequence ID" value="XM_037289496.1"/>
</dbReference>
<evidence type="ECO:0000313" key="3">
    <source>
        <dbReference type="Proteomes" id="UP000509704"/>
    </source>
</evidence>
<dbReference type="KEGG" id="zmk:HG535_0F01760"/>
<dbReference type="Proteomes" id="UP000509704">
    <property type="component" value="Chromosome 6"/>
</dbReference>
<evidence type="ECO:0000313" key="2">
    <source>
        <dbReference type="EMBL" id="QLG73665.1"/>
    </source>
</evidence>
<evidence type="ECO:0000256" key="1">
    <source>
        <dbReference type="SAM" id="MobiDB-lite"/>
    </source>
</evidence>